<dbReference type="GO" id="GO:0051213">
    <property type="term" value="F:dioxygenase activity"/>
    <property type="evidence" value="ECO:0007669"/>
    <property type="project" value="UniProtKB-KW"/>
</dbReference>
<dbReference type="EMBL" id="CP109441">
    <property type="protein sequence ID" value="WUV44840.1"/>
    <property type="molecule type" value="Genomic_DNA"/>
</dbReference>
<name>A0ABZ1YSA6_9NOCA</name>
<proteinExistence type="inferred from homology"/>
<evidence type="ECO:0000259" key="7">
    <source>
        <dbReference type="Pfam" id="PF02668"/>
    </source>
</evidence>
<keyword evidence="9" id="KW-1185">Reference proteome</keyword>
<accession>A0ABZ1YSA6</accession>
<dbReference type="InterPro" id="IPR003819">
    <property type="entry name" value="TauD/TfdA-like"/>
</dbReference>
<gene>
    <name evidence="8" type="ORF">OG563_37790</name>
</gene>
<evidence type="ECO:0000256" key="5">
    <source>
        <dbReference type="ARBA" id="ARBA00023002"/>
    </source>
</evidence>
<comment type="similarity">
    <text evidence="2">Belongs to the TfdA dioxygenase family.</text>
</comment>
<evidence type="ECO:0000256" key="2">
    <source>
        <dbReference type="ARBA" id="ARBA00005896"/>
    </source>
</evidence>
<dbReference type="SUPFAM" id="SSF51197">
    <property type="entry name" value="Clavaminate synthase-like"/>
    <property type="match status" value="1"/>
</dbReference>
<dbReference type="InterPro" id="IPR042098">
    <property type="entry name" value="TauD-like_sf"/>
</dbReference>
<dbReference type="RefSeq" id="WP_327098949.1">
    <property type="nucleotide sequence ID" value="NZ_CP109149.1"/>
</dbReference>
<sequence length="277" mass="30790">MTVTVNTLDPFGVEFHGVAGRDLVGRAAADDCRAALDEYGVVIYRELHIADDDLVAFTRLLGEPVAARTGEHRLAEIETITLDPAKTGAMLASYRKGNFHWHIDGATLEVPQRATLLAAREVDDTGGDTDFADTFLAYQALPAEEKAELDGLRVQHSFTAAQLLANPDPTDAERAAWVRVPTRIHPLVWTRRSGRKSLLIGATADHIVGRPIEDGRAMLNRLLEWATRPEFTYRHRWRRGDLVVWDNTGMLHRAVAFEPTSRRLMHRTTVVGVEAVA</sequence>
<evidence type="ECO:0000256" key="3">
    <source>
        <dbReference type="ARBA" id="ARBA00022723"/>
    </source>
</evidence>
<organism evidence="8 9">
    <name type="scientific">Nocardia vinacea</name>
    <dbReference type="NCBI Taxonomy" id="96468"/>
    <lineage>
        <taxon>Bacteria</taxon>
        <taxon>Bacillati</taxon>
        <taxon>Actinomycetota</taxon>
        <taxon>Actinomycetes</taxon>
        <taxon>Mycobacteriales</taxon>
        <taxon>Nocardiaceae</taxon>
        <taxon>Nocardia</taxon>
    </lineage>
</organism>
<keyword evidence="5" id="KW-0560">Oxidoreductase</keyword>
<comment type="cofactor">
    <cofactor evidence="1">
        <name>Fe(2+)</name>
        <dbReference type="ChEBI" id="CHEBI:29033"/>
    </cofactor>
</comment>
<dbReference type="InterPro" id="IPR051178">
    <property type="entry name" value="TfdA_dioxygenase"/>
</dbReference>
<reference evidence="8" key="1">
    <citation type="submission" date="2022-10" db="EMBL/GenBank/DDBJ databases">
        <title>The complete genomes of actinobacterial strains from the NBC collection.</title>
        <authorList>
            <person name="Joergensen T.S."/>
            <person name="Alvarez Arevalo M."/>
            <person name="Sterndorff E.B."/>
            <person name="Faurdal D."/>
            <person name="Vuksanovic O."/>
            <person name="Mourched A.-S."/>
            <person name="Charusanti P."/>
            <person name="Shaw S."/>
            <person name="Blin K."/>
            <person name="Weber T."/>
        </authorList>
    </citation>
    <scope>NUCLEOTIDE SEQUENCE</scope>
    <source>
        <strain evidence="8">NBC_01482</strain>
    </source>
</reference>
<keyword evidence="6" id="KW-0408">Iron</keyword>
<evidence type="ECO:0000256" key="1">
    <source>
        <dbReference type="ARBA" id="ARBA00001954"/>
    </source>
</evidence>
<evidence type="ECO:0000313" key="8">
    <source>
        <dbReference type="EMBL" id="WUV44840.1"/>
    </source>
</evidence>
<keyword evidence="4 8" id="KW-0223">Dioxygenase</keyword>
<dbReference type="Proteomes" id="UP001432062">
    <property type="component" value="Chromosome"/>
</dbReference>
<evidence type="ECO:0000256" key="4">
    <source>
        <dbReference type="ARBA" id="ARBA00022964"/>
    </source>
</evidence>
<dbReference type="PANTHER" id="PTHR43779:SF3">
    <property type="entry name" value="(3R)-3-[(CARBOXYMETHYL)AMINO]FATTY ACID OXYGENASE_DECARBOXYLASE"/>
    <property type="match status" value="1"/>
</dbReference>
<evidence type="ECO:0000313" key="9">
    <source>
        <dbReference type="Proteomes" id="UP001432062"/>
    </source>
</evidence>
<keyword evidence="3" id="KW-0479">Metal-binding</keyword>
<evidence type="ECO:0000256" key="6">
    <source>
        <dbReference type="ARBA" id="ARBA00023004"/>
    </source>
</evidence>
<dbReference type="PANTHER" id="PTHR43779">
    <property type="entry name" value="DIOXYGENASE RV0097-RELATED"/>
    <property type="match status" value="1"/>
</dbReference>
<protein>
    <submittedName>
        <fullName evidence="8">TauD/TfdA family dioxygenase</fullName>
    </submittedName>
</protein>
<dbReference type="Gene3D" id="3.60.130.10">
    <property type="entry name" value="Clavaminate synthase-like"/>
    <property type="match status" value="1"/>
</dbReference>
<dbReference type="Pfam" id="PF02668">
    <property type="entry name" value="TauD"/>
    <property type="match status" value="1"/>
</dbReference>
<feature type="domain" description="TauD/TfdA-like" evidence="7">
    <location>
        <begin position="7"/>
        <end position="269"/>
    </location>
</feature>